<reference evidence="2" key="1">
    <citation type="submission" date="2020-03" db="EMBL/GenBank/DDBJ databases">
        <authorList>
            <person name="Weist P."/>
        </authorList>
    </citation>
    <scope>NUCLEOTIDE SEQUENCE</scope>
</reference>
<dbReference type="EMBL" id="CADEAL010004216">
    <property type="protein sequence ID" value="CAB1454534.1"/>
    <property type="molecule type" value="Genomic_DNA"/>
</dbReference>
<dbReference type="Proteomes" id="UP001153269">
    <property type="component" value="Unassembled WGS sequence"/>
</dbReference>
<keyword evidence="3" id="KW-1185">Reference proteome</keyword>
<protein>
    <submittedName>
        <fullName evidence="2">Uncharacterized protein</fullName>
    </submittedName>
</protein>
<accession>A0A9N7VQ15</accession>
<evidence type="ECO:0000313" key="2">
    <source>
        <dbReference type="EMBL" id="CAB1454534.1"/>
    </source>
</evidence>
<comment type="caution">
    <text evidence="2">The sequence shown here is derived from an EMBL/GenBank/DDBJ whole genome shotgun (WGS) entry which is preliminary data.</text>
</comment>
<evidence type="ECO:0000313" key="3">
    <source>
        <dbReference type="Proteomes" id="UP001153269"/>
    </source>
</evidence>
<evidence type="ECO:0000256" key="1">
    <source>
        <dbReference type="SAM" id="MobiDB-lite"/>
    </source>
</evidence>
<dbReference type="AlphaFoldDB" id="A0A9N7VQ15"/>
<gene>
    <name evidence="2" type="ORF">PLEPLA_LOCUS42300</name>
</gene>
<feature type="compositionally biased region" description="Polar residues" evidence="1">
    <location>
        <begin position="298"/>
        <end position="308"/>
    </location>
</feature>
<sequence>MATHPDKAKLEWINNRYNSNAASPLSNHSIGILPSYQDLVDDQFRKPHAFAIPGQSFQVQARPDAAHFGRLTPISPVQQQPQQQQTQQQQQQQQQQQLGTGVTTPTKQESFAVPAPLDNKASTSSASVTFRCRSVSPAVRQRNFSGNTGPLTTTTNTSTTTIRAVVSPFNSPITSEVLSILSNSQTVSSVHSMAQRSQSVPLNIMMQSELLPVQGQSNTAKITNVLLSKMESDGDDSVRGLGINNLPSNYTARMNLTQILETTPGFSGGTAHQTQLPVGSSPAAFELQQHSYLTTGSGEQVTFSTGDSQAQAGPGEQDQQQQQQQQQQQLQLQENPVQTQPQLLLQSTQQQQEAEDEQQQLDFNNTVKDLLGDDGLNPSSQLVGQVASELNAVASDFSNDIRLTSDLSSSITDLNTLDTNLLFDPNQQQEQYEDSTLEELKNDPLFQQICSDTVNSGFDWLESKDQPTTVEMLG</sequence>
<organism evidence="2 3">
    <name type="scientific">Pleuronectes platessa</name>
    <name type="common">European plaice</name>
    <dbReference type="NCBI Taxonomy" id="8262"/>
    <lineage>
        <taxon>Eukaryota</taxon>
        <taxon>Metazoa</taxon>
        <taxon>Chordata</taxon>
        <taxon>Craniata</taxon>
        <taxon>Vertebrata</taxon>
        <taxon>Euteleostomi</taxon>
        <taxon>Actinopterygii</taxon>
        <taxon>Neopterygii</taxon>
        <taxon>Teleostei</taxon>
        <taxon>Neoteleostei</taxon>
        <taxon>Acanthomorphata</taxon>
        <taxon>Carangaria</taxon>
        <taxon>Pleuronectiformes</taxon>
        <taxon>Pleuronectoidei</taxon>
        <taxon>Pleuronectidae</taxon>
        <taxon>Pleuronectes</taxon>
    </lineage>
</organism>
<feature type="compositionally biased region" description="Low complexity" evidence="1">
    <location>
        <begin position="78"/>
        <end position="97"/>
    </location>
</feature>
<feature type="region of interest" description="Disordered" evidence="1">
    <location>
        <begin position="298"/>
        <end position="336"/>
    </location>
</feature>
<name>A0A9N7VQ15_PLEPL</name>
<feature type="region of interest" description="Disordered" evidence="1">
    <location>
        <begin position="76"/>
        <end position="104"/>
    </location>
</feature>
<proteinExistence type="predicted"/>
<feature type="compositionally biased region" description="Low complexity" evidence="1">
    <location>
        <begin position="309"/>
        <end position="336"/>
    </location>
</feature>